<dbReference type="GeneTree" id="ENSGT01140000283453"/>
<name>A0AAQ5ZB93_AMPOC</name>
<dbReference type="Ensembl" id="ENSAOCT00000082810.1">
    <property type="protein sequence ID" value="ENSAOCP00000062127.1"/>
    <property type="gene ID" value="ENSAOCG00000025661.1"/>
</dbReference>
<evidence type="ECO:0000313" key="1">
    <source>
        <dbReference type="Ensembl" id="ENSAOCP00000062127.1"/>
    </source>
</evidence>
<accession>A0AAQ5ZB93</accession>
<reference evidence="1 2" key="1">
    <citation type="submission" date="2022-01" db="EMBL/GenBank/DDBJ databases">
        <title>A chromosome-scale genome assembly of the false clownfish, Amphiprion ocellaris.</title>
        <authorList>
            <person name="Ryu T."/>
        </authorList>
    </citation>
    <scope>NUCLEOTIDE SEQUENCE [LARGE SCALE GENOMIC DNA]</scope>
</reference>
<organism evidence="1 2">
    <name type="scientific">Amphiprion ocellaris</name>
    <name type="common">Clown anemonefish</name>
    <dbReference type="NCBI Taxonomy" id="80972"/>
    <lineage>
        <taxon>Eukaryota</taxon>
        <taxon>Metazoa</taxon>
        <taxon>Chordata</taxon>
        <taxon>Craniata</taxon>
        <taxon>Vertebrata</taxon>
        <taxon>Euteleostomi</taxon>
        <taxon>Actinopterygii</taxon>
        <taxon>Neopterygii</taxon>
        <taxon>Teleostei</taxon>
        <taxon>Neoteleostei</taxon>
        <taxon>Acanthomorphata</taxon>
        <taxon>Ovalentaria</taxon>
        <taxon>Pomacentridae</taxon>
        <taxon>Amphiprion</taxon>
    </lineage>
</organism>
<reference evidence="1" key="2">
    <citation type="submission" date="2025-08" db="UniProtKB">
        <authorList>
            <consortium name="Ensembl"/>
        </authorList>
    </citation>
    <scope>IDENTIFICATION</scope>
</reference>
<dbReference type="Gene3D" id="1.10.10.10">
    <property type="entry name" value="Winged helix-like DNA-binding domain superfamily/Winged helix DNA-binding domain"/>
    <property type="match status" value="1"/>
</dbReference>
<dbReference type="InterPro" id="IPR036388">
    <property type="entry name" value="WH-like_DNA-bd_sf"/>
</dbReference>
<dbReference type="AlphaFoldDB" id="A0AAQ5ZB93"/>
<proteinExistence type="predicted"/>
<sequence>MAPNRKEQSDRIKNLTMKRHKDGKGYKKISNQLKISGNTVPAVIMMYRMSHSTTDQSCSGRLPKILQKLGRRKIFQHDNNPKHKFTQGFL</sequence>
<protein>
    <recommendedName>
        <fullName evidence="3">Transposase IS30-like HTH domain-containing protein</fullName>
    </recommendedName>
</protein>
<dbReference type="Proteomes" id="UP001501940">
    <property type="component" value="Chromosome 17"/>
</dbReference>
<evidence type="ECO:0008006" key="3">
    <source>
        <dbReference type="Google" id="ProtNLM"/>
    </source>
</evidence>
<keyword evidence="2" id="KW-1185">Reference proteome</keyword>
<evidence type="ECO:0000313" key="2">
    <source>
        <dbReference type="Proteomes" id="UP001501940"/>
    </source>
</evidence>
<reference evidence="1" key="3">
    <citation type="submission" date="2025-09" db="UniProtKB">
        <authorList>
            <consortium name="Ensembl"/>
        </authorList>
    </citation>
    <scope>IDENTIFICATION</scope>
</reference>